<keyword evidence="2" id="KW-0378">Hydrolase</keyword>
<dbReference type="GO" id="GO:0005576">
    <property type="term" value="C:extracellular region"/>
    <property type="evidence" value="ECO:0007669"/>
    <property type="project" value="InterPro"/>
</dbReference>
<dbReference type="OrthoDB" id="9767239at2"/>
<dbReference type="NCBIfam" id="TIGR01840">
    <property type="entry name" value="esterase_phb"/>
    <property type="match status" value="1"/>
</dbReference>
<gene>
    <name evidence="4" type="ORF">SAMN05421833_10396</name>
</gene>
<dbReference type="AlphaFoldDB" id="A0A1N6UNT7"/>
<dbReference type="SUPFAM" id="SSF53474">
    <property type="entry name" value="alpha/beta-Hydrolases"/>
    <property type="match status" value="2"/>
</dbReference>
<organism evidence="4 5">
    <name type="scientific">Microbispora rosea</name>
    <dbReference type="NCBI Taxonomy" id="58117"/>
    <lineage>
        <taxon>Bacteria</taxon>
        <taxon>Bacillati</taxon>
        <taxon>Actinomycetota</taxon>
        <taxon>Actinomycetes</taxon>
        <taxon>Streptosporangiales</taxon>
        <taxon>Streptosporangiaceae</taxon>
        <taxon>Microbispora</taxon>
    </lineage>
</organism>
<dbReference type="PANTHER" id="PTHR43037:SF1">
    <property type="entry name" value="BLL1128 PROTEIN"/>
    <property type="match status" value="1"/>
</dbReference>
<reference evidence="5" key="1">
    <citation type="submission" date="2017-01" db="EMBL/GenBank/DDBJ databases">
        <authorList>
            <person name="Varghese N."/>
            <person name="Submissions S."/>
        </authorList>
    </citation>
    <scope>NUCLEOTIDE SEQUENCE [LARGE SCALE GENOMIC DNA]</scope>
    <source>
        <strain evidence="5">ATCC 12950</strain>
    </source>
</reference>
<accession>A0A1N6UNT7</accession>
<sequence length="419" mass="43515">MVTSLPARPPRAALALTTLLLVLAGLLGTGLITPPARAASLVQVGSFGANPGNLAMYAYRPDGLPGGRPLVVLLHGCTQNASGYFADSGWRKYADQWGFALVLPQTSSANNSSSCFNWFQTGDTTRGQGEAASIRAMVAYAVADYGTDPSRVYVSGLSAGGAMSAVMLATYPDVFAAGSIAAGLAYRCASSLTEASGCQYGPTSRTPQQWGDLVRNAYPGYTGPYPRVAVWQGQSDYTVVPANGAQSRDQWTNVRGVSQTPSSTRSLTGGTTLKVYGDDDVRLYEISGMGHGLPVDPGGAADQCGATAAYFLDAICSAYHDARFFGLDGGAQPSPSPTPTTTPSPSPSPSPRATPSATPTGTCVRAGNYAHTTAGRAYQSGGYTYAKGSNDAMGLWNTFTTHALRQTGPDYWVLADGQC</sequence>
<dbReference type="STRING" id="58117.SAMN05421833_10396"/>
<proteinExistence type="predicted"/>
<keyword evidence="1" id="KW-0732">Signal</keyword>
<evidence type="ECO:0000256" key="1">
    <source>
        <dbReference type="ARBA" id="ARBA00022729"/>
    </source>
</evidence>
<dbReference type="PANTHER" id="PTHR43037">
    <property type="entry name" value="UNNAMED PRODUCT-RELATED"/>
    <property type="match status" value="1"/>
</dbReference>
<feature type="compositionally biased region" description="Pro residues" evidence="3">
    <location>
        <begin position="334"/>
        <end position="352"/>
    </location>
</feature>
<dbReference type="InterPro" id="IPR029058">
    <property type="entry name" value="AB_hydrolase_fold"/>
</dbReference>
<dbReference type="Proteomes" id="UP000186096">
    <property type="component" value="Unassembled WGS sequence"/>
</dbReference>
<dbReference type="GO" id="GO:0016787">
    <property type="term" value="F:hydrolase activity"/>
    <property type="evidence" value="ECO:0007669"/>
    <property type="project" value="UniProtKB-KW"/>
</dbReference>
<dbReference type="InterPro" id="IPR050955">
    <property type="entry name" value="Plant_Biomass_Hydrol_Est"/>
</dbReference>
<feature type="region of interest" description="Disordered" evidence="3">
    <location>
        <begin position="328"/>
        <end position="364"/>
    </location>
</feature>
<evidence type="ECO:0000313" key="4">
    <source>
        <dbReference type="EMBL" id="SIQ67294.1"/>
    </source>
</evidence>
<dbReference type="RefSeq" id="WP_076433322.1">
    <property type="nucleotide sequence ID" value="NZ_FTNI01000003.1"/>
</dbReference>
<evidence type="ECO:0000256" key="2">
    <source>
        <dbReference type="ARBA" id="ARBA00022801"/>
    </source>
</evidence>
<dbReference type="InterPro" id="IPR010126">
    <property type="entry name" value="Esterase_phb"/>
</dbReference>
<keyword evidence="5" id="KW-1185">Reference proteome</keyword>
<dbReference type="Pfam" id="PF10503">
    <property type="entry name" value="Esterase_PHB"/>
    <property type="match status" value="1"/>
</dbReference>
<dbReference type="Gene3D" id="3.40.50.1820">
    <property type="entry name" value="alpha/beta hydrolase"/>
    <property type="match status" value="1"/>
</dbReference>
<protein>
    <submittedName>
        <fullName evidence="4">Esterase, PHB depolymerase family</fullName>
    </submittedName>
</protein>
<dbReference type="EMBL" id="FTNI01000003">
    <property type="protein sequence ID" value="SIQ67294.1"/>
    <property type="molecule type" value="Genomic_DNA"/>
</dbReference>
<evidence type="ECO:0000313" key="5">
    <source>
        <dbReference type="Proteomes" id="UP000186096"/>
    </source>
</evidence>
<name>A0A1N6UNT7_9ACTN</name>
<evidence type="ECO:0000256" key="3">
    <source>
        <dbReference type="SAM" id="MobiDB-lite"/>
    </source>
</evidence>